<organism evidence="1 2">
    <name type="scientific">Leucogyrophana mollusca</name>
    <dbReference type="NCBI Taxonomy" id="85980"/>
    <lineage>
        <taxon>Eukaryota</taxon>
        <taxon>Fungi</taxon>
        <taxon>Dikarya</taxon>
        <taxon>Basidiomycota</taxon>
        <taxon>Agaricomycotina</taxon>
        <taxon>Agaricomycetes</taxon>
        <taxon>Agaricomycetidae</taxon>
        <taxon>Boletales</taxon>
        <taxon>Boletales incertae sedis</taxon>
        <taxon>Leucogyrophana</taxon>
    </lineage>
</organism>
<accession>A0ACB8BM11</accession>
<dbReference type="EMBL" id="MU266393">
    <property type="protein sequence ID" value="KAH7925907.1"/>
    <property type="molecule type" value="Genomic_DNA"/>
</dbReference>
<evidence type="ECO:0000313" key="2">
    <source>
        <dbReference type="Proteomes" id="UP000790709"/>
    </source>
</evidence>
<protein>
    <submittedName>
        <fullName evidence="1">Uncharacterized protein</fullName>
    </submittedName>
</protein>
<keyword evidence="2" id="KW-1185">Reference proteome</keyword>
<reference evidence="1" key="1">
    <citation type="journal article" date="2021" name="New Phytol.">
        <title>Evolutionary innovations through gain and loss of genes in the ectomycorrhizal Boletales.</title>
        <authorList>
            <person name="Wu G."/>
            <person name="Miyauchi S."/>
            <person name="Morin E."/>
            <person name="Kuo A."/>
            <person name="Drula E."/>
            <person name="Varga T."/>
            <person name="Kohler A."/>
            <person name="Feng B."/>
            <person name="Cao Y."/>
            <person name="Lipzen A."/>
            <person name="Daum C."/>
            <person name="Hundley H."/>
            <person name="Pangilinan J."/>
            <person name="Johnson J."/>
            <person name="Barry K."/>
            <person name="LaButti K."/>
            <person name="Ng V."/>
            <person name="Ahrendt S."/>
            <person name="Min B."/>
            <person name="Choi I.G."/>
            <person name="Park H."/>
            <person name="Plett J.M."/>
            <person name="Magnuson J."/>
            <person name="Spatafora J.W."/>
            <person name="Nagy L.G."/>
            <person name="Henrissat B."/>
            <person name="Grigoriev I.V."/>
            <person name="Yang Z.L."/>
            <person name="Xu J."/>
            <person name="Martin F.M."/>
        </authorList>
    </citation>
    <scope>NUCLEOTIDE SEQUENCE</scope>
    <source>
        <strain evidence="1">KUC20120723A-06</strain>
    </source>
</reference>
<sequence length="307" mass="33399">MISLNATSYPGFDAASNVGPVDIGAVAVALLFGCLIVQIYIYYSNFADDYRILKMLVFIVTLLELIHLGCAVATMWAVTVTAYGDPLRLAIWPPSAIAIVPVTVIIRILVQSYFTFRLWKLSNSMLLPILCIVLSLIASGTGFAVGGTASEMTNLASYYVTQHALIIVCWVIQATADATITLGLVYCLRQKRTLGLSRTSTAIDRLILWTVETGLASSTSAILVLICVSHDMSISKFLTLEHTYVWNALYACFGSIYANALLATLNSRLVMRKNQSEGVYKFENGFQLNPSKGNSTGTILPSVVNDI</sequence>
<dbReference type="Proteomes" id="UP000790709">
    <property type="component" value="Unassembled WGS sequence"/>
</dbReference>
<comment type="caution">
    <text evidence="1">The sequence shown here is derived from an EMBL/GenBank/DDBJ whole genome shotgun (WGS) entry which is preliminary data.</text>
</comment>
<gene>
    <name evidence="1" type="ORF">BV22DRAFT_1128676</name>
</gene>
<name>A0ACB8BM11_9AGAM</name>
<proteinExistence type="predicted"/>
<evidence type="ECO:0000313" key="1">
    <source>
        <dbReference type="EMBL" id="KAH7925907.1"/>
    </source>
</evidence>